<dbReference type="Gene3D" id="1.10.10.10">
    <property type="entry name" value="Winged helix-like DNA-binding domain superfamily/Winged helix DNA-binding domain"/>
    <property type="match status" value="1"/>
</dbReference>
<accession>A0A1U7LXQ5</accession>
<sequence>MYNNLEKIFDEVYEKFKLNLYKNMFANLQDREATLTATETFTIEVIHALNRPRVSDVTEFLECSHPNIAYKISSLIKKGYLKKVQSEEDRREYYLECTERFYEYYNMKNSYIELVLDRLRKRVDKKDIETMEKILEIMSEELMPEVTKFINSRNDDKIPIGKE</sequence>
<evidence type="ECO:0000313" key="1">
    <source>
        <dbReference type="EMBL" id="OLR64211.1"/>
    </source>
</evidence>
<name>A0A1U7LXQ5_9FIRM</name>
<comment type="caution">
    <text evidence="1">The sequence shown here is derived from an EMBL/GenBank/DDBJ whole genome shotgun (WGS) entry which is preliminary data.</text>
</comment>
<keyword evidence="2" id="KW-1185">Reference proteome</keyword>
<dbReference type="InterPro" id="IPR036390">
    <property type="entry name" value="WH_DNA-bd_sf"/>
</dbReference>
<dbReference type="STRING" id="1465756.BIV18_00945"/>
<dbReference type="PANTHER" id="PTHR42756:SF1">
    <property type="entry name" value="TRANSCRIPTIONAL REPRESSOR OF EMRAB OPERON"/>
    <property type="match status" value="1"/>
</dbReference>
<dbReference type="GO" id="GO:0003677">
    <property type="term" value="F:DNA binding"/>
    <property type="evidence" value="ECO:0007669"/>
    <property type="project" value="UniProtKB-KW"/>
</dbReference>
<dbReference type="GO" id="GO:0003700">
    <property type="term" value="F:DNA-binding transcription factor activity"/>
    <property type="evidence" value="ECO:0007669"/>
    <property type="project" value="InterPro"/>
</dbReference>
<accession>A0A848RKC7</accession>
<organism evidence="1 2">
    <name type="scientific">Peptoniphilus porci</name>
    <dbReference type="NCBI Taxonomy" id="2652280"/>
    <lineage>
        <taxon>Bacteria</taxon>
        <taxon>Bacillati</taxon>
        <taxon>Bacillota</taxon>
        <taxon>Tissierellia</taxon>
        <taxon>Tissierellales</taxon>
        <taxon>Peptoniphilaceae</taxon>
        <taxon>Peptoniphilus</taxon>
    </lineage>
</organism>
<reference evidence="1 2" key="1">
    <citation type="journal article" date="2016" name="Appl. Environ. Microbiol.">
        <title>Function and Phylogeny of Bacterial Butyryl Coenzyme A:Acetate Transferases and Their Diversity in the Proximal Colon of Swine.</title>
        <authorList>
            <person name="Trachsel J."/>
            <person name="Bayles D.O."/>
            <person name="Looft T."/>
            <person name="Levine U.Y."/>
            <person name="Allen H.K."/>
        </authorList>
    </citation>
    <scope>NUCLEOTIDE SEQUENCE [LARGE SCALE GENOMIC DNA]</scope>
    <source>
        <strain evidence="1 2">35-6-1</strain>
    </source>
</reference>
<gene>
    <name evidence="1" type="ORF">BIV18_00945</name>
</gene>
<dbReference type="Proteomes" id="UP000187166">
    <property type="component" value="Unassembled WGS sequence"/>
</dbReference>
<dbReference type="Pfam" id="PF13463">
    <property type="entry name" value="HTH_27"/>
    <property type="match status" value="1"/>
</dbReference>
<dbReference type="SMART" id="SM00347">
    <property type="entry name" value="HTH_MARR"/>
    <property type="match status" value="1"/>
</dbReference>
<evidence type="ECO:0000313" key="2">
    <source>
        <dbReference type="Proteomes" id="UP000187166"/>
    </source>
</evidence>
<protein>
    <submittedName>
        <fullName evidence="1">MarR family transcriptional regulator</fullName>
    </submittedName>
</protein>
<dbReference type="RefSeq" id="WP_075658793.1">
    <property type="nucleotide sequence ID" value="NZ_JABDSR010000014.1"/>
</dbReference>
<dbReference type="InterPro" id="IPR000835">
    <property type="entry name" value="HTH_MarR-typ"/>
</dbReference>
<dbReference type="EMBL" id="MJIH01000001">
    <property type="protein sequence ID" value="OLR64211.1"/>
    <property type="molecule type" value="Genomic_DNA"/>
</dbReference>
<dbReference type="InterPro" id="IPR036388">
    <property type="entry name" value="WH-like_DNA-bd_sf"/>
</dbReference>
<proteinExistence type="predicted"/>
<dbReference type="SUPFAM" id="SSF46785">
    <property type="entry name" value="Winged helix' DNA-binding domain"/>
    <property type="match status" value="1"/>
</dbReference>
<dbReference type="AlphaFoldDB" id="A0A1U7LXQ5"/>
<dbReference type="PANTHER" id="PTHR42756">
    <property type="entry name" value="TRANSCRIPTIONAL REGULATOR, MARR"/>
    <property type="match status" value="1"/>
</dbReference>